<evidence type="ECO:0000256" key="2">
    <source>
        <dbReference type="ARBA" id="ARBA00010134"/>
    </source>
</evidence>
<reference evidence="18 19" key="1">
    <citation type="submission" date="2025-04" db="UniProtKB">
        <authorList>
            <consortium name="RefSeq"/>
        </authorList>
    </citation>
    <scope>IDENTIFICATION</scope>
    <source>
        <tissue evidence="18 19">Meat</tissue>
    </source>
</reference>
<evidence type="ECO:0000256" key="1">
    <source>
        <dbReference type="ARBA" id="ARBA00004496"/>
    </source>
</evidence>
<comment type="catalytic activity">
    <reaction evidence="10">
        <text>Strict requirement for an Asp residue at positions P1 and P4. It has a preferred cleavage sequence of Asp-Xaa-Xaa-Asp-|- with a hydrophobic amino-acid residue at P2 and a hydrophilic amino-acid residue at P3, although Val or Ala are also accepted at this position.</text>
        <dbReference type="EC" id="3.4.22.56"/>
    </reaction>
</comment>
<evidence type="ECO:0000259" key="16">
    <source>
        <dbReference type="PROSITE" id="PS50208"/>
    </source>
</evidence>
<evidence type="ECO:0000256" key="13">
    <source>
        <dbReference type="ARBA" id="ARBA00039708"/>
    </source>
</evidence>
<feature type="domain" description="Caspase family p20" evidence="16">
    <location>
        <begin position="43"/>
        <end position="167"/>
    </location>
</feature>
<gene>
    <name evidence="18 19" type="primary">CASP3</name>
</gene>
<comment type="subunit">
    <text evidence="11">Heterotetramer that consists of two anti-parallel arranged heterodimers, each one formed by a 17 kDa (p17) and a 12 kDa (p12) subunit. Interacts with BIRC6/bruce.</text>
</comment>
<dbReference type="InterPro" id="IPR002138">
    <property type="entry name" value="Pept_C14_p10"/>
</dbReference>
<evidence type="ECO:0000256" key="4">
    <source>
        <dbReference type="ARBA" id="ARBA00022670"/>
    </source>
</evidence>
<evidence type="ECO:0000256" key="11">
    <source>
        <dbReference type="ARBA" id="ARBA00038525"/>
    </source>
</evidence>
<dbReference type="InterPro" id="IPR002398">
    <property type="entry name" value="Pept_C14"/>
</dbReference>
<dbReference type="CTD" id="836"/>
<dbReference type="GO" id="GO:0006508">
    <property type="term" value="P:proteolysis"/>
    <property type="evidence" value="ECO:0007669"/>
    <property type="project" value="UniProtKB-KW"/>
</dbReference>
<dbReference type="GO" id="GO:0006915">
    <property type="term" value="P:apoptotic process"/>
    <property type="evidence" value="ECO:0007669"/>
    <property type="project" value="UniProtKB-KW"/>
</dbReference>
<keyword evidence="7" id="KW-0378">Hydrolase</keyword>
<evidence type="ECO:0000256" key="5">
    <source>
        <dbReference type="ARBA" id="ARBA00022703"/>
    </source>
</evidence>
<dbReference type="GO" id="GO:0030182">
    <property type="term" value="P:neuron differentiation"/>
    <property type="evidence" value="ECO:0007669"/>
    <property type="project" value="TreeGrafter"/>
</dbReference>
<dbReference type="RefSeq" id="XP_024615690.1">
    <property type="nucleotide sequence ID" value="XM_024759922.1"/>
</dbReference>
<keyword evidence="6" id="KW-0702">S-nitrosylation</keyword>
<dbReference type="GO" id="GO:0005737">
    <property type="term" value="C:cytoplasm"/>
    <property type="evidence" value="ECO:0007669"/>
    <property type="project" value="UniProtKB-SubCell"/>
</dbReference>
<dbReference type="KEGG" id="nasi:112409662"/>
<evidence type="ECO:0000256" key="14">
    <source>
        <dbReference type="RuleBase" id="RU003971"/>
    </source>
</evidence>
<dbReference type="EC" id="3.4.22.56" evidence="12"/>
<evidence type="ECO:0000313" key="19">
    <source>
        <dbReference type="RefSeq" id="XP_024615690.1"/>
    </source>
</evidence>
<evidence type="ECO:0000256" key="6">
    <source>
        <dbReference type="ARBA" id="ARBA00022799"/>
    </source>
</evidence>
<accession>A0A341CMR5</accession>
<dbReference type="SUPFAM" id="SSF52129">
    <property type="entry name" value="Caspase-like"/>
    <property type="match status" value="1"/>
</dbReference>
<dbReference type="AlphaFoldDB" id="A0A341CMR5"/>
<dbReference type="PROSITE" id="PS50207">
    <property type="entry name" value="CASPASE_P10"/>
    <property type="match status" value="1"/>
</dbReference>
<dbReference type="FunFam" id="3.40.50.1460:FF:000001">
    <property type="entry name" value="Caspase-3 preproprotein"/>
    <property type="match status" value="1"/>
</dbReference>
<dbReference type="InterPro" id="IPR016129">
    <property type="entry name" value="Caspase_his_AS"/>
</dbReference>
<dbReference type="RefSeq" id="XP_024615689.1">
    <property type="nucleotide sequence ID" value="XM_024759921.1"/>
</dbReference>
<comment type="similarity">
    <text evidence="2 14">Belongs to the peptidase C14A family.</text>
</comment>
<dbReference type="PROSITE" id="PS01121">
    <property type="entry name" value="CASPASE_HIS"/>
    <property type="match status" value="1"/>
</dbReference>
<evidence type="ECO:0000256" key="10">
    <source>
        <dbReference type="ARBA" id="ARBA00036189"/>
    </source>
</evidence>
<keyword evidence="4" id="KW-0645">Protease</keyword>
<dbReference type="InterPro" id="IPR029030">
    <property type="entry name" value="Caspase-like_dom_sf"/>
</dbReference>
<dbReference type="GO" id="GO:0030216">
    <property type="term" value="P:keratinocyte differentiation"/>
    <property type="evidence" value="ECO:0007669"/>
    <property type="project" value="TreeGrafter"/>
</dbReference>
<organism evidence="17 19">
    <name type="scientific">Neophocaena asiaeorientalis asiaeorientalis</name>
    <name type="common">Yangtze finless porpoise</name>
    <name type="synonym">Neophocaena phocaenoides subsp. asiaeorientalis</name>
    <dbReference type="NCBI Taxonomy" id="1706337"/>
    <lineage>
        <taxon>Eukaryota</taxon>
        <taxon>Metazoa</taxon>
        <taxon>Chordata</taxon>
        <taxon>Craniata</taxon>
        <taxon>Vertebrata</taxon>
        <taxon>Euteleostomi</taxon>
        <taxon>Mammalia</taxon>
        <taxon>Eutheria</taxon>
        <taxon>Laurasiatheria</taxon>
        <taxon>Artiodactyla</taxon>
        <taxon>Whippomorpha</taxon>
        <taxon>Cetacea</taxon>
        <taxon>Odontoceti</taxon>
        <taxon>Phocoenidae</taxon>
        <taxon>Neophocaena</taxon>
    </lineage>
</organism>
<protein>
    <recommendedName>
        <fullName evidence="13">Caspase-3</fullName>
        <ecNumber evidence="12">3.4.22.56</ecNumber>
    </recommendedName>
</protein>
<keyword evidence="5" id="KW-0053">Apoptosis</keyword>
<dbReference type="GO" id="GO:0030218">
    <property type="term" value="P:erythrocyte differentiation"/>
    <property type="evidence" value="ECO:0007669"/>
    <property type="project" value="TreeGrafter"/>
</dbReference>
<dbReference type="Proteomes" id="UP000252040">
    <property type="component" value="Unplaced"/>
</dbReference>
<dbReference type="CDD" id="cd00032">
    <property type="entry name" value="CASc"/>
    <property type="match status" value="1"/>
</dbReference>
<keyword evidence="17" id="KW-1185">Reference proteome</keyword>
<evidence type="ECO:0000256" key="7">
    <source>
        <dbReference type="ARBA" id="ARBA00022801"/>
    </source>
</evidence>
<keyword evidence="9" id="KW-0865">Zymogen</keyword>
<evidence type="ECO:0000256" key="3">
    <source>
        <dbReference type="ARBA" id="ARBA00022490"/>
    </source>
</evidence>
<sequence>MENNENSVDSKSIKTSETKILHGSKSMDSGISLDYSYKMDYPERGLCIIINNKNFHESTGMACRSGTDVDAANLWETFTNLKYEVRNKNDLTCEEILELMYSVSKEDHSKRSSFICVLLSHGEEGKIFGTNGPVDLKKLTGFFRGDCCISLTGKPKLFVIQACRGTELDCGIETDSGAEDDMACQKIPVEADFLYAYSTAPGYYSWRNSKDGSWFIQSLCAMLKQYAHKLELMHILTRVNRKSFSCVCSFSNESYAEEVFPGQHILLLPFTHQSQLHLRAQRKVIELFPEPWWDKQGVWEAAPSPPT</sequence>
<keyword evidence="8" id="KW-0788">Thiol protease</keyword>
<dbReference type="Pfam" id="PF00656">
    <property type="entry name" value="Peptidase_C14"/>
    <property type="match status" value="1"/>
</dbReference>
<dbReference type="STRING" id="1706337.A0A341CMR5"/>
<evidence type="ECO:0000256" key="12">
    <source>
        <dbReference type="ARBA" id="ARBA00038900"/>
    </source>
</evidence>
<dbReference type="GeneID" id="112409662"/>
<dbReference type="PROSITE" id="PS01122">
    <property type="entry name" value="CASPASE_CYS"/>
    <property type="match status" value="1"/>
</dbReference>
<dbReference type="GO" id="GO:0031264">
    <property type="term" value="C:death-inducing signaling complex"/>
    <property type="evidence" value="ECO:0007669"/>
    <property type="project" value="TreeGrafter"/>
</dbReference>
<evidence type="ECO:0000256" key="9">
    <source>
        <dbReference type="ARBA" id="ARBA00023145"/>
    </source>
</evidence>
<dbReference type="PANTHER" id="PTHR10454:SF198">
    <property type="entry name" value="CASPASE-3"/>
    <property type="match status" value="1"/>
</dbReference>
<dbReference type="InterPro" id="IPR001309">
    <property type="entry name" value="Pept_C14_p20"/>
</dbReference>
<name>A0A341CMR5_NEOAA</name>
<dbReference type="PROSITE" id="PS50208">
    <property type="entry name" value="CASPASE_P20"/>
    <property type="match status" value="1"/>
</dbReference>
<comment type="subcellular location">
    <subcellularLocation>
        <location evidence="1">Cytoplasm</location>
    </subcellularLocation>
</comment>
<dbReference type="PRINTS" id="PR00376">
    <property type="entry name" value="IL1BCENZYME"/>
</dbReference>
<proteinExistence type="inferred from homology"/>
<keyword evidence="3" id="KW-0963">Cytoplasm</keyword>
<feature type="domain" description="Caspase family p10" evidence="15">
    <location>
        <begin position="183"/>
        <end position="242"/>
    </location>
</feature>
<dbReference type="Gene3D" id="3.40.50.1460">
    <property type="match status" value="1"/>
</dbReference>
<dbReference type="GO" id="GO:0043525">
    <property type="term" value="P:positive regulation of neuron apoptotic process"/>
    <property type="evidence" value="ECO:0007669"/>
    <property type="project" value="TreeGrafter"/>
</dbReference>
<evidence type="ECO:0000256" key="8">
    <source>
        <dbReference type="ARBA" id="ARBA00022807"/>
    </source>
</evidence>
<evidence type="ECO:0000259" key="15">
    <source>
        <dbReference type="PROSITE" id="PS50207"/>
    </source>
</evidence>
<evidence type="ECO:0000313" key="17">
    <source>
        <dbReference type="Proteomes" id="UP000252040"/>
    </source>
</evidence>
<dbReference type="PANTHER" id="PTHR10454">
    <property type="entry name" value="CASPASE"/>
    <property type="match status" value="1"/>
</dbReference>
<evidence type="ECO:0000313" key="18">
    <source>
        <dbReference type="RefSeq" id="XP_024615689.1"/>
    </source>
</evidence>
<dbReference type="GO" id="GO:0004197">
    <property type="term" value="F:cysteine-type endopeptidase activity"/>
    <property type="evidence" value="ECO:0007669"/>
    <property type="project" value="InterPro"/>
</dbReference>
<dbReference type="InterPro" id="IPR011600">
    <property type="entry name" value="Pept_C14_caspase"/>
</dbReference>
<dbReference type="InterPro" id="IPR033139">
    <property type="entry name" value="Caspase_cys_AS"/>
</dbReference>
<dbReference type="SMART" id="SM00115">
    <property type="entry name" value="CASc"/>
    <property type="match status" value="1"/>
</dbReference>
<dbReference type="InterPro" id="IPR015917">
    <property type="entry name" value="Pept_C14A"/>
</dbReference>